<protein>
    <submittedName>
        <fullName evidence="1">Uncharacterized protein</fullName>
    </submittedName>
</protein>
<proteinExistence type="predicted"/>
<evidence type="ECO:0000313" key="1">
    <source>
        <dbReference type="EMBL" id="SHJ03550.1"/>
    </source>
</evidence>
<dbReference type="RefSeq" id="WP_073049070.1">
    <property type="nucleotide sequence ID" value="NZ_FQZL01000009.1"/>
</dbReference>
<evidence type="ECO:0000313" key="2">
    <source>
        <dbReference type="Proteomes" id="UP000184052"/>
    </source>
</evidence>
<gene>
    <name evidence="1" type="ORF">SAMN02745751_01615</name>
</gene>
<dbReference type="OrthoDB" id="2533640at2"/>
<dbReference type="AlphaFoldDB" id="A0A1M6G0U9"/>
<dbReference type="STRING" id="1121476.SAMN02745751_01615"/>
<sequence length="283" mass="31775">MNTLDERFTEYIGRNGETVLVDGNSRTVFFMSFKEGITILNDYMYLFTQAGEVSTGVIIERNDTKYLVTHQEGNINGVYDKFLIREITKELNFIIDNEAVAVPSIIYDGVQRVSDSSYLSVFEGKLEVMICDTTQNQKIEANDRFITFGNAWKVIGITKTDKGLIKLHCDKDLIADDDDMENEIPKGIIIEEPTPTGAYYIDGKADIKCMSLETFTGIKIENDIIIPSVWAFTLEDNENDVEFSITGDDTCTIKSQESSGNIVLTGVCDGETIIKEIDLEGLW</sequence>
<accession>A0A1M6G0U9</accession>
<organism evidence="1 2">
    <name type="scientific">Dethiosulfatibacter aminovorans DSM 17477</name>
    <dbReference type="NCBI Taxonomy" id="1121476"/>
    <lineage>
        <taxon>Bacteria</taxon>
        <taxon>Bacillati</taxon>
        <taxon>Bacillota</taxon>
        <taxon>Tissierellia</taxon>
        <taxon>Dethiosulfatibacter</taxon>
    </lineage>
</organism>
<dbReference type="Proteomes" id="UP000184052">
    <property type="component" value="Unassembled WGS sequence"/>
</dbReference>
<reference evidence="1 2" key="1">
    <citation type="submission" date="2016-11" db="EMBL/GenBank/DDBJ databases">
        <authorList>
            <person name="Jaros S."/>
            <person name="Januszkiewicz K."/>
            <person name="Wedrychowicz H."/>
        </authorList>
    </citation>
    <scope>NUCLEOTIDE SEQUENCE [LARGE SCALE GENOMIC DNA]</scope>
    <source>
        <strain evidence="1 2">DSM 17477</strain>
    </source>
</reference>
<keyword evidence="2" id="KW-1185">Reference proteome</keyword>
<name>A0A1M6G0U9_9FIRM</name>
<dbReference type="EMBL" id="FQZL01000009">
    <property type="protein sequence ID" value="SHJ03550.1"/>
    <property type="molecule type" value="Genomic_DNA"/>
</dbReference>